<comment type="caution">
    <text evidence="4">The sequence shown here is derived from an EMBL/GenBank/DDBJ whole genome shotgun (WGS) entry which is preliminary data.</text>
</comment>
<feature type="domain" description="Pyridoxamine 5'-phosphate oxidase N-terminal" evidence="3">
    <location>
        <begin position="28"/>
        <end position="157"/>
    </location>
</feature>
<protein>
    <submittedName>
        <fullName evidence="4">TIGR03618 family F420-dependent PPOX class oxidoreductase</fullName>
    </submittedName>
</protein>
<dbReference type="GO" id="GO:0005829">
    <property type="term" value="C:cytosol"/>
    <property type="evidence" value="ECO:0007669"/>
    <property type="project" value="TreeGrafter"/>
</dbReference>
<dbReference type="RefSeq" id="WP_257633454.1">
    <property type="nucleotide sequence ID" value="NZ_JANIIC010000035.1"/>
</dbReference>
<dbReference type="NCBIfam" id="TIGR03618">
    <property type="entry name" value="Rv1155_F420"/>
    <property type="match status" value="1"/>
</dbReference>
<organism evidence="4 5">
    <name type="scientific">Streptomyces malaysiensis subsp. samsunensis</name>
    <dbReference type="NCBI Taxonomy" id="459658"/>
    <lineage>
        <taxon>Bacteria</taxon>
        <taxon>Bacillati</taxon>
        <taxon>Actinomycetota</taxon>
        <taxon>Actinomycetes</taxon>
        <taxon>Kitasatosporales</taxon>
        <taxon>Streptomycetaceae</taxon>
        <taxon>Streptomyces</taxon>
        <taxon>Streptomyces violaceusniger group</taxon>
    </lineage>
</organism>
<dbReference type="Pfam" id="PF01243">
    <property type="entry name" value="PNPOx_N"/>
    <property type="match status" value="1"/>
</dbReference>
<evidence type="ECO:0000313" key="4">
    <source>
        <dbReference type="EMBL" id="MCQ8832642.1"/>
    </source>
</evidence>
<dbReference type="Proteomes" id="UP001142400">
    <property type="component" value="Unassembled WGS sequence"/>
</dbReference>
<reference evidence="4" key="1">
    <citation type="submission" date="2022-06" db="EMBL/GenBank/DDBJ databases">
        <title>WGS of actinobacteria.</title>
        <authorList>
            <person name="Thawai C."/>
        </authorList>
    </citation>
    <scope>NUCLEOTIDE SEQUENCE</scope>
    <source>
        <strain evidence="4">DSM 42010</strain>
    </source>
</reference>
<feature type="region of interest" description="Disordered" evidence="2">
    <location>
        <begin position="1"/>
        <end position="25"/>
    </location>
</feature>
<dbReference type="GO" id="GO:0016627">
    <property type="term" value="F:oxidoreductase activity, acting on the CH-CH group of donors"/>
    <property type="evidence" value="ECO:0007669"/>
    <property type="project" value="TreeGrafter"/>
</dbReference>
<dbReference type="InterPro" id="IPR011576">
    <property type="entry name" value="Pyridox_Oxase_N"/>
</dbReference>
<dbReference type="InterPro" id="IPR012349">
    <property type="entry name" value="Split_barrel_FMN-bd"/>
</dbReference>
<keyword evidence="1" id="KW-0560">Oxidoreductase</keyword>
<dbReference type="PANTHER" id="PTHR35176">
    <property type="entry name" value="HEME OXYGENASE HI_0854-RELATED"/>
    <property type="match status" value="1"/>
</dbReference>
<dbReference type="PANTHER" id="PTHR35176:SF2">
    <property type="entry name" value="F420H(2)-DEPENDENT REDUCTASE RV1155"/>
    <property type="match status" value="1"/>
</dbReference>
<keyword evidence="5" id="KW-1185">Reference proteome</keyword>
<gene>
    <name evidence="4" type="ORF">NQU54_27180</name>
</gene>
<dbReference type="SUPFAM" id="SSF50475">
    <property type="entry name" value="FMN-binding split barrel"/>
    <property type="match status" value="1"/>
</dbReference>
<dbReference type="InterPro" id="IPR019920">
    <property type="entry name" value="F420-binding_dom_put"/>
</dbReference>
<dbReference type="AlphaFoldDB" id="A0A9X2LZP3"/>
<dbReference type="EMBL" id="JANIIC010000035">
    <property type="protein sequence ID" value="MCQ8832642.1"/>
    <property type="molecule type" value="Genomic_DNA"/>
</dbReference>
<dbReference type="GO" id="GO:0070967">
    <property type="term" value="F:coenzyme F420 binding"/>
    <property type="evidence" value="ECO:0007669"/>
    <property type="project" value="TreeGrafter"/>
</dbReference>
<dbReference type="Gene3D" id="2.30.110.10">
    <property type="entry name" value="Electron Transport, Fmn-binding Protein, Chain A"/>
    <property type="match status" value="1"/>
</dbReference>
<sequence>MTTTENKSPANGAETKPGAGPAPRVLTEDELSRTLRDQRFGVLATVKRGGHPHLSTVIHRWSPEERVLRISSTADRLKVRQLRRDPHAAVHVGAPDGWSFAVAEGEAEVSEVTAVPGDAVGRELLSMTPGFAEPHEEAAFLEQLVADRRVVIRIRVSRLYGTALDMPAG</sequence>
<evidence type="ECO:0000259" key="3">
    <source>
        <dbReference type="Pfam" id="PF01243"/>
    </source>
</evidence>
<proteinExistence type="predicted"/>
<evidence type="ECO:0000256" key="1">
    <source>
        <dbReference type="ARBA" id="ARBA00023002"/>
    </source>
</evidence>
<evidence type="ECO:0000256" key="2">
    <source>
        <dbReference type="SAM" id="MobiDB-lite"/>
    </source>
</evidence>
<accession>A0A9X2LZP3</accession>
<evidence type="ECO:0000313" key="5">
    <source>
        <dbReference type="Proteomes" id="UP001142400"/>
    </source>
</evidence>
<dbReference type="InterPro" id="IPR052019">
    <property type="entry name" value="F420H2_bilvrd_red/Heme_oxyg"/>
</dbReference>
<name>A0A9X2LZP3_STRMQ</name>